<evidence type="ECO:0000256" key="7">
    <source>
        <dbReference type="ARBA" id="ARBA00023176"/>
    </source>
</evidence>
<dbReference type="Proteomes" id="UP000006727">
    <property type="component" value="Chromosome 15"/>
</dbReference>
<keyword evidence="6" id="KW-0472">Membrane</keyword>
<evidence type="ECO:0000256" key="1">
    <source>
        <dbReference type="ARBA" id="ARBA00004132"/>
    </source>
</evidence>
<dbReference type="PANTHER" id="PTHR22951">
    <property type="entry name" value="CLATHRIN ASSEMBLY PROTEIN"/>
    <property type="match status" value="1"/>
</dbReference>
<name>A0A7I4B565_PHYPA</name>
<dbReference type="FunFam" id="1.25.40.90:FF:000067">
    <property type="entry name" value="Predicted protein"/>
    <property type="match status" value="1"/>
</dbReference>
<dbReference type="Gramene" id="Pp3c15_5750V3.4">
    <property type="protein sequence ID" value="Pp3c15_5750V3.4"/>
    <property type="gene ID" value="Pp3c15_5750"/>
</dbReference>
<dbReference type="GO" id="GO:0005905">
    <property type="term" value="C:clathrin-coated pit"/>
    <property type="evidence" value="ECO:0000318"/>
    <property type="project" value="GO_Central"/>
</dbReference>
<dbReference type="InParanoid" id="A0A7I4B565"/>
<dbReference type="GO" id="GO:0048268">
    <property type="term" value="P:clathrin coat assembly"/>
    <property type="evidence" value="ECO:0007669"/>
    <property type="project" value="InterPro"/>
</dbReference>
<dbReference type="GO" id="GO:0000149">
    <property type="term" value="F:SNARE binding"/>
    <property type="evidence" value="ECO:0000318"/>
    <property type="project" value="GO_Central"/>
</dbReference>
<dbReference type="Pfam" id="PF07651">
    <property type="entry name" value="ANTH"/>
    <property type="match status" value="1"/>
</dbReference>
<evidence type="ECO:0000256" key="8">
    <source>
        <dbReference type="ARBA" id="ARBA00023329"/>
    </source>
</evidence>
<dbReference type="GO" id="GO:0032050">
    <property type="term" value="F:clathrin heavy chain binding"/>
    <property type="evidence" value="ECO:0000318"/>
    <property type="project" value="GO_Central"/>
</dbReference>
<dbReference type="InterPro" id="IPR014712">
    <property type="entry name" value="ANTH_dom_sf"/>
</dbReference>
<dbReference type="GO" id="GO:0005546">
    <property type="term" value="F:phosphatidylinositol-4,5-bisphosphate binding"/>
    <property type="evidence" value="ECO:0000318"/>
    <property type="project" value="GO_Central"/>
</dbReference>
<dbReference type="GO" id="GO:0072583">
    <property type="term" value="P:clathrin-dependent endocytosis"/>
    <property type="evidence" value="ECO:0000318"/>
    <property type="project" value="GO_Central"/>
</dbReference>
<dbReference type="EMBL" id="ABEU02000015">
    <property type="status" value="NOT_ANNOTATED_CDS"/>
    <property type="molecule type" value="Genomic_DNA"/>
</dbReference>
<evidence type="ECO:0000256" key="2">
    <source>
        <dbReference type="ARBA" id="ARBA00004555"/>
    </source>
</evidence>
<organism evidence="10 11">
    <name type="scientific">Physcomitrium patens</name>
    <name type="common">Spreading-leaved earth moss</name>
    <name type="synonym">Physcomitrella patens</name>
    <dbReference type="NCBI Taxonomy" id="3218"/>
    <lineage>
        <taxon>Eukaryota</taxon>
        <taxon>Viridiplantae</taxon>
        <taxon>Streptophyta</taxon>
        <taxon>Embryophyta</taxon>
        <taxon>Bryophyta</taxon>
        <taxon>Bryophytina</taxon>
        <taxon>Bryopsida</taxon>
        <taxon>Funariidae</taxon>
        <taxon>Funariales</taxon>
        <taxon>Funariaceae</taxon>
        <taxon>Physcomitrium</taxon>
    </lineage>
</organism>
<gene>
    <name evidence="10" type="primary">LOC112292833</name>
</gene>
<dbReference type="AlphaFoldDB" id="A0A7I4B565"/>
<keyword evidence="11" id="KW-1185">Reference proteome</keyword>
<dbReference type="InterPro" id="IPR048050">
    <property type="entry name" value="ANTH_N_plant"/>
</dbReference>
<proteinExistence type="predicted"/>
<keyword evidence="7" id="KW-0168">Coated pit</keyword>
<dbReference type="InterPro" id="IPR045192">
    <property type="entry name" value="AP180-like"/>
</dbReference>
<reference evidence="10 11" key="1">
    <citation type="journal article" date="2008" name="Science">
        <title>The Physcomitrella genome reveals evolutionary insights into the conquest of land by plants.</title>
        <authorList>
            <person name="Rensing S."/>
            <person name="Lang D."/>
            <person name="Zimmer A."/>
            <person name="Terry A."/>
            <person name="Salamov A."/>
            <person name="Shapiro H."/>
            <person name="Nishiyama T."/>
            <person name="Perroud P.-F."/>
            <person name="Lindquist E."/>
            <person name="Kamisugi Y."/>
            <person name="Tanahashi T."/>
            <person name="Sakakibara K."/>
            <person name="Fujita T."/>
            <person name="Oishi K."/>
            <person name="Shin-I T."/>
            <person name="Kuroki Y."/>
            <person name="Toyoda A."/>
            <person name="Suzuki Y."/>
            <person name="Hashimoto A."/>
            <person name="Yamaguchi K."/>
            <person name="Sugano A."/>
            <person name="Kohara Y."/>
            <person name="Fujiyama A."/>
            <person name="Anterola A."/>
            <person name="Aoki S."/>
            <person name="Ashton N."/>
            <person name="Barbazuk W.B."/>
            <person name="Barker E."/>
            <person name="Bennetzen J."/>
            <person name="Bezanilla M."/>
            <person name="Blankenship R."/>
            <person name="Cho S.H."/>
            <person name="Dutcher S."/>
            <person name="Estelle M."/>
            <person name="Fawcett J.A."/>
            <person name="Gundlach H."/>
            <person name="Hanada K."/>
            <person name="Heyl A."/>
            <person name="Hicks K.A."/>
            <person name="Hugh J."/>
            <person name="Lohr M."/>
            <person name="Mayer K."/>
            <person name="Melkozernov A."/>
            <person name="Murata T."/>
            <person name="Nelson D."/>
            <person name="Pils B."/>
            <person name="Prigge M."/>
            <person name="Reiss B."/>
            <person name="Renner T."/>
            <person name="Rombauts S."/>
            <person name="Rushton P."/>
            <person name="Sanderfoot A."/>
            <person name="Schween G."/>
            <person name="Shiu S.-H."/>
            <person name="Stueber K."/>
            <person name="Theodoulou F.L."/>
            <person name="Tu H."/>
            <person name="Van de Peer Y."/>
            <person name="Verrier P.J."/>
            <person name="Waters E."/>
            <person name="Wood A."/>
            <person name="Yang L."/>
            <person name="Cove D."/>
            <person name="Cuming A."/>
            <person name="Hasebe M."/>
            <person name="Lucas S."/>
            <person name="Mishler D.B."/>
            <person name="Reski R."/>
            <person name="Grigoriev I."/>
            <person name="Quatrano R.S."/>
            <person name="Boore J.L."/>
        </authorList>
    </citation>
    <scope>NUCLEOTIDE SEQUENCE [LARGE SCALE GENOMIC DNA]</scope>
    <source>
        <strain evidence="10 11">cv. Gransden 2004</strain>
    </source>
</reference>
<dbReference type="InterPro" id="IPR011417">
    <property type="entry name" value="ANTH_dom"/>
</dbReference>
<dbReference type="EnsemblPlants" id="Pp3c15_5750V3.4">
    <property type="protein sequence ID" value="Pp3c15_5750V3.4"/>
    <property type="gene ID" value="Pp3c15_5750"/>
</dbReference>
<evidence type="ECO:0000313" key="11">
    <source>
        <dbReference type="Proteomes" id="UP000006727"/>
    </source>
</evidence>
<dbReference type="SUPFAM" id="SSF89009">
    <property type="entry name" value="GAT-like domain"/>
    <property type="match status" value="1"/>
</dbReference>
<keyword evidence="4" id="KW-0254">Endocytosis</keyword>
<dbReference type="GO" id="GO:0005545">
    <property type="term" value="F:1-phosphatidylinositol binding"/>
    <property type="evidence" value="ECO:0000318"/>
    <property type="project" value="GO_Central"/>
</dbReference>
<dbReference type="GO" id="GO:0006900">
    <property type="term" value="P:vesicle budding from membrane"/>
    <property type="evidence" value="ECO:0000318"/>
    <property type="project" value="GO_Central"/>
</dbReference>
<evidence type="ECO:0000256" key="5">
    <source>
        <dbReference type="ARBA" id="ARBA00023034"/>
    </source>
</evidence>
<evidence type="ECO:0000259" key="9">
    <source>
        <dbReference type="PROSITE" id="PS50942"/>
    </source>
</evidence>
<reference evidence="10" key="3">
    <citation type="submission" date="2020-12" db="UniProtKB">
        <authorList>
            <consortium name="EnsemblPlants"/>
        </authorList>
    </citation>
    <scope>IDENTIFICATION</scope>
</reference>
<comment type="subcellular location">
    <subcellularLocation>
        <location evidence="1">Cytoplasmic vesicle</location>
        <location evidence="1">Clathrin-coated vesicle</location>
    </subcellularLocation>
    <subcellularLocation>
        <location evidence="2">Golgi apparatus</location>
    </subcellularLocation>
    <subcellularLocation>
        <location evidence="3">Membrane</location>
        <location evidence="3">Clathrin-coated pit</location>
    </subcellularLocation>
</comment>
<dbReference type="Gene3D" id="1.25.40.90">
    <property type="match status" value="1"/>
</dbReference>
<dbReference type="Gene3D" id="1.20.58.150">
    <property type="entry name" value="ANTH domain"/>
    <property type="match status" value="1"/>
</dbReference>
<dbReference type="GO" id="GO:0030136">
    <property type="term" value="C:clathrin-coated vesicle"/>
    <property type="evidence" value="ECO:0000318"/>
    <property type="project" value="GO_Central"/>
</dbReference>
<accession>A0A7I4B565</accession>
<keyword evidence="5" id="KW-0333">Golgi apparatus</keyword>
<dbReference type="PROSITE" id="PS50942">
    <property type="entry name" value="ENTH"/>
    <property type="match status" value="1"/>
</dbReference>
<evidence type="ECO:0000256" key="6">
    <source>
        <dbReference type="ARBA" id="ARBA00023136"/>
    </source>
</evidence>
<protein>
    <recommendedName>
        <fullName evidence="9">ENTH domain-containing protein</fullName>
    </recommendedName>
</protein>
<dbReference type="CDD" id="cd16987">
    <property type="entry name" value="ANTH_N_AP180_plant"/>
    <property type="match status" value="1"/>
</dbReference>
<dbReference type="PANTHER" id="PTHR22951:SF5">
    <property type="entry name" value="PHOSPHATIDYLINOSITOL-BINDING CLATHRIN ASSEMBLY PROTEIN LAP"/>
    <property type="match status" value="1"/>
</dbReference>
<dbReference type="InterPro" id="IPR008942">
    <property type="entry name" value="ENTH_VHS"/>
</dbReference>
<evidence type="ECO:0000313" key="10">
    <source>
        <dbReference type="EnsemblPlants" id="Pp3c15_5750V3.4"/>
    </source>
</evidence>
<evidence type="ECO:0000256" key="4">
    <source>
        <dbReference type="ARBA" id="ARBA00022583"/>
    </source>
</evidence>
<sequence>MAGWLKGRVKVGAILALLKDQTAASLARASGTFPRLQVAILMGTSHNECLPAESYVEEILATGTGSRMQVTYCIQHLRKRLNKTQNWVVAIKCLVILHRCILDGGFLFQDVLSFSSIKEAKQYLQFERIRYSQAPVEREYCLWVGQYASYLDARLRCAHTLKTHLDCRWSVEIIANRVEYMDTSELLHQLEALQNLMHGLFLCQLGGESGEHPVIQGALVLVVMDSYKLHEEIRLRIQEILDRIEILQFAELLHVLHIFKRAISQLQCLETFLASCKEMRLFSDLPCPGKGVVSKLEIQKVTEMIQNLQNNPKAPSNANSVSLGKNKSDGNAALNSLNIGGQGPLLRTTSQPMKQLPRHAQVTNGYMTREFPFIAEEPAPHRHSVGGVADLIDLSVDIDVSNLGKEVIELEECTYEPCTLEALCSERQFFFKLPVVKTCACRSKSWLLGSAIVFKFIFQINNGFQQNDLQTSNVWLCCEIEQDTVNSRKNVFFERYAICFPHMKLSFCMERSVFKSTDCFNTVNLTIYT</sequence>
<dbReference type="SMART" id="SM00273">
    <property type="entry name" value="ENTH"/>
    <property type="match status" value="1"/>
</dbReference>
<evidence type="ECO:0000256" key="3">
    <source>
        <dbReference type="ARBA" id="ARBA00004600"/>
    </source>
</evidence>
<reference evidence="10 11" key="2">
    <citation type="journal article" date="2018" name="Plant J.">
        <title>The Physcomitrella patens chromosome-scale assembly reveals moss genome structure and evolution.</title>
        <authorList>
            <person name="Lang D."/>
            <person name="Ullrich K.K."/>
            <person name="Murat F."/>
            <person name="Fuchs J."/>
            <person name="Jenkins J."/>
            <person name="Haas F.B."/>
            <person name="Piednoel M."/>
            <person name="Gundlach H."/>
            <person name="Van Bel M."/>
            <person name="Meyberg R."/>
            <person name="Vives C."/>
            <person name="Morata J."/>
            <person name="Symeonidi A."/>
            <person name="Hiss M."/>
            <person name="Muchero W."/>
            <person name="Kamisugi Y."/>
            <person name="Saleh O."/>
            <person name="Blanc G."/>
            <person name="Decker E.L."/>
            <person name="van Gessel N."/>
            <person name="Grimwood J."/>
            <person name="Hayes R.D."/>
            <person name="Graham S.W."/>
            <person name="Gunter L.E."/>
            <person name="McDaniel S.F."/>
            <person name="Hoernstein S.N.W."/>
            <person name="Larsson A."/>
            <person name="Li F.W."/>
            <person name="Perroud P.F."/>
            <person name="Phillips J."/>
            <person name="Ranjan P."/>
            <person name="Rokshar D.S."/>
            <person name="Rothfels C.J."/>
            <person name="Schneider L."/>
            <person name="Shu S."/>
            <person name="Stevenson D.W."/>
            <person name="Thummler F."/>
            <person name="Tillich M."/>
            <person name="Villarreal Aguilar J.C."/>
            <person name="Widiez T."/>
            <person name="Wong G.K."/>
            <person name="Wymore A."/>
            <person name="Zhang Y."/>
            <person name="Zimmer A.D."/>
            <person name="Quatrano R.S."/>
            <person name="Mayer K.F.X."/>
            <person name="Goodstein D."/>
            <person name="Casacuberta J.M."/>
            <person name="Vandepoele K."/>
            <person name="Reski R."/>
            <person name="Cuming A.C."/>
            <person name="Tuskan G.A."/>
            <person name="Maumus F."/>
            <person name="Salse J."/>
            <person name="Schmutz J."/>
            <person name="Rensing S.A."/>
        </authorList>
    </citation>
    <scope>NUCLEOTIDE SEQUENCE [LARGE SCALE GENOMIC DNA]</scope>
    <source>
        <strain evidence="10 11">cv. Gransden 2004</strain>
    </source>
</reference>
<dbReference type="SUPFAM" id="SSF48464">
    <property type="entry name" value="ENTH/VHS domain"/>
    <property type="match status" value="1"/>
</dbReference>
<keyword evidence="8" id="KW-0968">Cytoplasmic vesicle</keyword>
<dbReference type="GO" id="GO:0005794">
    <property type="term" value="C:Golgi apparatus"/>
    <property type="evidence" value="ECO:0007669"/>
    <property type="project" value="UniProtKB-SubCell"/>
</dbReference>
<dbReference type="InterPro" id="IPR013809">
    <property type="entry name" value="ENTH"/>
</dbReference>
<feature type="domain" description="ENTH" evidence="9">
    <location>
        <begin position="28"/>
        <end position="165"/>
    </location>
</feature>